<dbReference type="Proteomes" id="UP000053593">
    <property type="component" value="Unassembled WGS sequence"/>
</dbReference>
<dbReference type="HOGENOM" id="CLU_1768284_0_0_1"/>
<name>A0A0D0C8I7_9AGAR</name>
<sequence length="147" mass="17192">MAREKSVLAREEKVAAKEDRLNSREEDVVAREKSIADREAQVVAKEEGFIAREEDARLQHSNVARFRVELEEITAEERKQADIREERIQMCQQSLVKESAAVVAERNQLEARKGLWEEWWREREKELEEEKKDGREDEPDGGKEANS</sequence>
<proteinExistence type="predicted"/>
<evidence type="ECO:0000313" key="3">
    <source>
        <dbReference type="Proteomes" id="UP000053593"/>
    </source>
</evidence>
<dbReference type="OrthoDB" id="10687948at2759"/>
<dbReference type="EMBL" id="KN834874">
    <property type="protein sequence ID" value="KIK51053.1"/>
    <property type="molecule type" value="Genomic_DNA"/>
</dbReference>
<reference evidence="2 3" key="1">
    <citation type="submission" date="2014-04" db="EMBL/GenBank/DDBJ databases">
        <title>Evolutionary Origins and Diversification of the Mycorrhizal Mutualists.</title>
        <authorList>
            <consortium name="DOE Joint Genome Institute"/>
            <consortium name="Mycorrhizal Genomics Consortium"/>
            <person name="Kohler A."/>
            <person name="Kuo A."/>
            <person name="Nagy L.G."/>
            <person name="Floudas D."/>
            <person name="Copeland A."/>
            <person name="Barry K.W."/>
            <person name="Cichocki N."/>
            <person name="Veneault-Fourrey C."/>
            <person name="LaButti K."/>
            <person name="Lindquist E.A."/>
            <person name="Lipzen A."/>
            <person name="Lundell T."/>
            <person name="Morin E."/>
            <person name="Murat C."/>
            <person name="Riley R."/>
            <person name="Ohm R."/>
            <person name="Sun H."/>
            <person name="Tunlid A."/>
            <person name="Henrissat B."/>
            <person name="Grigoriev I.V."/>
            <person name="Hibbett D.S."/>
            <person name="Martin F."/>
        </authorList>
    </citation>
    <scope>NUCLEOTIDE SEQUENCE [LARGE SCALE GENOMIC DNA]</scope>
    <source>
        <strain evidence="2 3">FD-317 M1</strain>
    </source>
</reference>
<evidence type="ECO:0000256" key="1">
    <source>
        <dbReference type="SAM" id="MobiDB-lite"/>
    </source>
</evidence>
<evidence type="ECO:0000313" key="2">
    <source>
        <dbReference type="EMBL" id="KIK51053.1"/>
    </source>
</evidence>
<protein>
    <submittedName>
        <fullName evidence="2">Unplaced genomic scaffold GYMLUscaffold_126, whole genome shotgun sequence</fullName>
    </submittedName>
</protein>
<gene>
    <name evidence="2" type="ORF">GYMLUDRAFT_65021</name>
</gene>
<dbReference type="AlphaFoldDB" id="A0A0D0C8I7"/>
<organism evidence="2 3">
    <name type="scientific">Collybiopsis luxurians FD-317 M1</name>
    <dbReference type="NCBI Taxonomy" id="944289"/>
    <lineage>
        <taxon>Eukaryota</taxon>
        <taxon>Fungi</taxon>
        <taxon>Dikarya</taxon>
        <taxon>Basidiomycota</taxon>
        <taxon>Agaricomycotina</taxon>
        <taxon>Agaricomycetes</taxon>
        <taxon>Agaricomycetidae</taxon>
        <taxon>Agaricales</taxon>
        <taxon>Marasmiineae</taxon>
        <taxon>Omphalotaceae</taxon>
        <taxon>Collybiopsis</taxon>
        <taxon>Collybiopsis luxurians</taxon>
    </lineage>
</organism>
<feature type="region of interest" description="Disordered" evidence="1">
    <location>
        <begin position="127"/>
        <end position="147"/>
    </location>
</feature>
<keyword evidence="3" id="KW-1185">Reference proteome</keyword>
<accession>A0A0D0C8I7</accession>